<proteinExistence type="predicted"/>
<dbReference type="Proteomes" id="UP000190814">
    <property type="component" value="Unassembled WGS sequence"/>
</dbReference>
<organism evidence="2 3">
    <name type="scientific">Eubacterium uniforme</name>
    <dbReference type="NCBI Taxonomy" id="39495"/>
    <lineage>
        <taxon>Bacteria</taxon>
        <taxon>Bacillati</taxon>
        <taxon>Bacillota</taxon>
        <taxon>Clostridia</taxon>
        <taxon>Eubacteriales</taxon>
        <taxon>Eubacteriaceae</taxon>
        <taxon>Eubacterium</taxon>
    </lineage>
</organism>
<feature type="transmembrane region" description="Helical" evidence="1">
    <location>
        <begin position="99"/>
        <end position="121"/>
    </location>
</feature>
<feature type="transmembrane region" description="Helical" evidence="1">
    <location>
        <begin position="53"/>
        <end position="78"/>
    </location>
</feature>
<feature type="transmembrane region" description="Helical" evidence="1">
    <location>
        <begin position="208"/>
        <end position="226"/>
    </location>
</feature>
<keyword evidence="3" id="KW-1185">Reference proteome</keyword>
<evidence type="ECO:0000313" key="3">
    <source>
        <dbReference type="Proteomes" id="UP000190814"/>
    </source>
</evidence>
<feature type="transmembrane region" description="Helical" evidence="1">
    <location>
        <begin position="170"/>
        <end position="188"/>
    </location>
</feature>
<reference evidence="2 3" key="1">
    <citation type="submission" date="2017-02" db="EMBL/GenBank/DDBJ databases">
        <authorList>
            <person name="Peterson S.W."/>
        </authorList>
    </citation>
    <scope>NUCLEOTIDE SEQUENCE [LARGE SCALE GENOMIC DNA]</scope>
    <source>
        <strain evidence="2 3">ATCC 35992</strain>
    </source>
</reference>
<dbReference type="RefSeq" id="WP_078765527.1">
    <property type="nucleotide sequence ID" value="NZ_FUXZ01000004.1"/>
</dbReference>
<keyword evidence="1" id="KW-0812">Transmembrane</keyword>
<keyword evidence="1" id="KW-0472">Membrane</keyword>
<dbReference type="EMBL" id="FUXZ01000004">
    <property type="protein sequence ID" value="SKA62518.1"/>
    <property type="molecule type" value="Genomic_DNA"/>
</dbReference>
<accession>A0A1T4VC89</accession>
<dbReference type="STRING" id="39495.SAMN02745111_00634"/>
<sequence length="239" mass="27644">MLKSYNSYVKQLMKILDHIVLPVGLLILVGILYKTKVFYNDKAMPYENNATFVLIATMLLAMGFACVWSMIDFYTFCATLNRKTQGIEFLKTSRRGKKFFMDVVIMDIVLRTVIYAVTALLLYEELHYFMGIGFKVYFKQVYPLLLIGYGLGCLMLFINRHFRNSQAFMITTYLIMMFHSMIIGIFQFGMASGDMKVPKFVANHIMEIVAGVYLLVAIISNVLILYKTKLCIDKSWYND</sequence>
<feature type="transmembrane region" description="Helical" evidence="1">
    <location>
        <begin position="141"/>
        <end position="158"/>
    </location>
</feature>
<gene>
    <name evidence="2" type="ORF">SAMN02745111_00634</name>
</gene>
<evidence type="ECO:0000256" key="1">
    <source>
        <dbReference type="SAM" id="Phobius"/>
    </source>
</evidence>
<keyword evidence="1" id="KW-1133">Transmembrane helix</keyword>
<feature type="transmembrane region" description="Helical" evidence="1">
    <location>
        <begin position="12"/>
        <end position="33"/>
    </location>
</feature>
<dbReference type="AlphaFoldDB" id="A0A1T4VC89"/>
<name>A0A1T4VC89_9FIRM</name>
<protein>
    <submittedName>
        <fullName evidence="2">Uncharacterized protein</fullName>
    </submittedName>
</protein>
<evidence type="ECO:0000313" key="2">
    <source>
        <dbReference type="EMBL" id="SKA62518.1"/>
    </source>
</evidence>